<dbReference type="PROSITE" id="PS51186">
    <property type="entry name" value="GNAT"/>
    <property type="match status" value="1"/>
</dbReference>
<gene>
    <name evidence="2" type="ORF">GGR89_003974</name>
</gene>
<dbReference type="GO" id="GO:0016747">
    <property type="term" value="F:acyltransferase activity, transferring groups other than amino-acyl groups"/>
    <property type="evidence" value="ECO:0007669"/>
    <property type="project" value="InterPro"/>
</dbReference>
<reference evidence="2 3" key="1">
    <citation type="submission" date="2020-03" db="EMBL/GenBank/DDBJ databases">
        <title>Genomic Encyclopedia of Type Strains, Phase IV (KMG-IV): sequencing the most valuable type-strain genomes for metagenomic binning, comparative biology and taxonomic classification.</title>
        <authorList>
            <person name="Goeker M."/>
        </authorList>
    </citation>
    <scope>NUCLEOTIDE SEQUENCE [LARGE SCALE GENOMIC DNA]</scope>
    <source>
        <strain evidence="2 3">DSM 7225</strain>
    </source>
</reference>
<comment type="caution">
    <text evidence="2">The sequence shown here is derived from an EMBL/GenBank/DDBJ whole genome shotgun (WGS) entry which is preliminary data.</text>
</comment>
<dbReference type="Pfam" id="PF13302">
    <property type="entry name" value="Acetyltransf_3"/>
    <property type="match status" value="1"/>
</dbReference>
<name>A0A7X5Y246_9SPHN</name>
<proteinExistence type="predicted"/>
<keyword evidence="3" id="KW-1185">Reference proteome</keyword>
<accession>A0A7X5Y246</accession>
<evidence type="ECO:0000313" key="2">
    <source>
        <dbReference type="EMBL" id="NJB99629.1"/>
    </source>
</evidence>
<evidence type="ECO:0000259" key="1">
    <source>
        <dbReference type="PROSITE" id="PS51186"/>
    </source>
</evidence>
<dbReference type="SUPFAM" id="SSF55729">
    <property type="entry name" value="Acyl-CoA N-acyltransferases (Nat)"/>
    <property type="match status" value="1"/>
</dbReference>
<dbReference type="Proteomes" id="UP000531251">
    <property type="component" value="Unassembled WGS sequence"/>
</dbReference>
<sequence length="174" mass="19465">MIETERLLLRGWADADREPFHAMCTDPRVMAFIGPVQSRAESDAGVDRQIGFLDSHGHCFWAIERREDGRFLGFCGLKPGAAGTPIDGEVEIGWRLAVEHWGQGYAGEAAEASLAWGWRRLDVPSIAAITVEANARSWGLMERLGMQRALDADFDHPAAIPELRRHRTYRIARP</sequence>
<dbReference type="AlphaFoldDB" id="A0A7X5Y246"/>
<dbReference type="InterPro" id="IPR016181">
    <property type="entry name" value="Acyl_CoA_acyltransferase"/>
</dbReference>
<dbReference type="EMBL" id="JAATJB010000018">
    <property type="protein sequence ID" value="NJB99629.1"/>
    <property type="molecule type" value="Genomic_DNA"/>
</dbReference>
<dbReference type="InterPro" id="IPR000182">
    <property type="entry name" value="GNAT_dom"/>
</dbReference>
<keyword evidence="2" id="KW-0808">Transferase</keyword>
<feature type="domain" description="N-acetyltransferase" evidence="1">
    <location>
        <begin position="7"/>
        <end position="167"/>
    </location>
</feature>
<dbReference type="Gene3D" id="3.40.630.30">
    <property type="match status" value="1"/>
</dbReference>
<organism evidence="2 3">
    <name type="scientific">Sphingomonas trueperi</name>
    <dbReference type="NCBI Taxonomy" id="53317"/>
    <lineage>
        <taxon>Bacteria</taxon>
        <taxon>Pseudomonadati</taxon>
        <taxon>Pseudomonadota</taxon>
        <taxon>Alphaproteobacteria</taxon>
        <taxon>Sphingomonadales</taxon>
        <taxon>Sphingomonadaceae</taxon>
        <taxon>Sphingomonas</taxon>
    </lineage>
</organism>
<protein>
    <submittedName>
        <fullName evidence="2">RimJ/RimL family protein N-acetyltransferase</fullName>
    </submittedName>
</protein>
<evidence type="ECO:0000313" key="3">
    <source>
        <dbReference type="Proteomes" id="UP000531251"/>
    </source>
</evidence>
<dbReference type="PANTHER" id="PTHR43792">
    <property type="entry name" value="GNAT FAMILY, PUTATIVE (AFU_ORTHOLOGUE AFUA_3G00765)-RELATED-RELATED"/>
    <property type="match status" value="1"/>
</dbReference>
<dbReference type="PANTHER" id="PTHR43792:SF1">
    <property type="entry name" value="N-ACETYLTRANSFERASE DOMAIN-CONTAINING PROTEIN"/>
    <property type="match status" value="1"/>
</dbReference>
<dbReference type="InterPro" id="IPR051531">
    <property type="entry name" value="N-acetyltransferase"/>
</dbReference>
<dbReference type="RefSeq" id="WP_125973747.1">
    <property type="nucleotide sequence ID" value="NZ_BAAADY010000027.1"/>
</dbReference>